<name>A0A7S9L0K7_9SPHI</name>
<keyword evidence="5" id="KW-0482">Metalloprotease</keyword>
<dbReference type="CDD" id="cd08070">
    <property type="entry name" value="MPN_like"/>
    <property type="match status" value="1"/>
</dbReference>
<dbReference type="Proteomes" id="UP000594759">
    <property type="component" value="Chromosome"/>
</dbReference>
<evidence type="ECO:0000256" key="4">
    <source>
        <dbReference type="ARBA" id="ARBA00022833"/>
    </source>
</evidence>
<dbReference type="RefSeq" id="WP_196099715.1">
    <property type="nucleotide sequence ID" value="NZ_CP064939.1"/>
</dbReference>
<dbReference type="Pfam" id="PF14464">
    <property type="entry name" value="Prok-JAB"/>
    <property type="match status" value="1"/>
</dbReference>
<keyword evidence="2" id="KW-0479">Metal-binding</keyword>
<dbReference type="GO" id="GO:0006508">
    <property type="term" value="P:proteolysis"/>
    <property type="evidence" value="ECO:0007669"/>
    <property type="project" value="UniProtKB-KW"/>
</dbReference>
<dbReference type="PANTHER" id="PTHR34858:SF1">
    <property type="entry name" value="CYSO-CYSTEINE PEPTIDASE"/>
    <property type="match status" value="1"/>
</dbReference>
<evidence type="ECO:0000256" key="1">
    <source>
        <dbReference type="ARBA" id="ARBA00022670"/>
    </source>
</evidence>
<dbReference type="PANTHER" id="PTHR34858">
    <property type="entry name" value="CYSO-CYSTEINE PEPTIDASE"/>
    <property type="match status" value="1"/>
</dbReference>
<dbReference type="InterPro" id="IPR037518">
    <property type="entry name" value="MPN"/>
</dbReference>
<dbReference type="GO" id="GO:0008235">
    <property type="term" value="F:metalloexopeptidase activity"/>
    <property type="evidence" value="ECO:0007669"/>
    <property type="project" value="TreeGrafter"/>
</dbReference>
<dbReference type="InterPro" id="IPR051929">
    <property type="entry name" value="VirAsm_ModProt"/>
</dbReference>
<dbReference type="KEGG" id="pex:IZT61_02980"/>
<organism evidence="7 8">
    <name type="scientific">Pedobacter endophyticus</name>
    <dbReference type="NCBI Taxonomy" id="2789740"/>
    <lineage>
        <taxon>Bacteria</taxon>
        <taxon>Pseudomonadati</taxon>
        <taxon>Bacteroidota</taxon>
        <taxon>Sphingobacteriia</taxon>
        <taxon>Sphingobacteriales</taxon>
        <taxon>Sphingobacteriaceae</taxon>
        <taxon>Pedobacter</taxon>
    </lineage>
</organism>
<evidence type="ECO:0000313" key="8">
    <source>
        <dbReference type="Proteomes" id="UP000594759"/>
    </source>
</evidence>
<keyword evidence="1" id="KW-0645">Protease</keyword>
<evidence type="ECO:0000256" key="3">
    <source>
        <dbReference type="ARBA" id="ARBA00022801"/>
    </source>
</evidence>
<feature type="domain" description="MPN" evidence="6">
    <location>
        <begin position="3"/>
        <end position="132"/>
    </location>
</feature>
<evidence type="ECO:0000313" key="7">
    <source>
        <dbReference type="EMBL" id="QPH40259.1"/>
    </source>
</evidence>
<dbReference type="InterPro" id="IPR000555">
    <property type="entry name" value="JAMM/MPN+_dom"/>
</dbReference>
<sequence length="136" mass="15244">MHISIDEEALSTIQISAKNSFPNECCGFLFGNESNIAFATEVINTSEKRKTVSFQISATDYIAAEQLALEKDAKLLGVYHSHPNEPAMPSVEDHEAAFPNFLYLILSLSKTKINELKGWKLNHENAFEEQLIKTIN</sequence>
<gene>
    <name evidence="7" type="ORF">IZT61_02980</name>
</gene>
<dbReference type="PROSITE" id="PS50249">
    <property type="entry name" value="MPN"/>
    <property type="match status" value="1"/>
</dbReference>
<protein>
    <submittedName>
        <fullName evidence="7">M67 family metallopeptidase</fullName>
    </submittedName>
</protein>
<dbReference type="AlphaFoldDB" id="A0A7S9L0K7"/>
<keyword evidence="4" id="KW-0862">Zinc</keyword>
<keyword evidence="8" id="KW-1185">Reference proteome</keyword>
<evidence type="ECO:0000256" key="2">
    <source>
        <dbReference type="ARBA" id="ARBA00022723"/>
    </source>
</evidence>
<dbReference type="EMBL" id="CP064939">
    <property type="protein sequence ID" value="QPH40259.1"/>
    <property type="molecule type" value="Genomic_DNA"/>
</dbReference>
<dbReference type="Gene3D" id="3.40.140.10">
    <property type="entry name" value="Cytidine Deaminase, domain 2"/>
    <property type="match status" value="1"/>
</dbReference>
<evidence type="ECO:0000256" key="5">
    <source>
        <dbReference type="ARBA" id="ARBA00023049"/>
    </source>
</evidence>
<reference evidence="7 8" key="1">
    <citation type="submission" date="2020-11" db="EMBL/GenBank/DDBJ databases">
        <title>Pedobacter endophytica, an endophytic bacteria isolated form Carex pumila.</title>
        <authorList>
            <person name="Peng Y."/>
            <person name="Jiang L."/>
            <person name="Lee J."/>
        </authorList>
    </citation>
    <scope>NUCLEOTIDE SEQUENCE [LARGE SCALE GENOMIC DNA]</scope>
    <source>
        <strain evidence="7 8">JBR3-12</strain>
    </source>
</reference>
<dbReference type="InterPro" id="IPR028090">
    <property type="entry name" value="JAB_dom_prok"/>
</dbReference>
<proteinExistence type="predicted"/>
<dbReference type="SUPFAM" id="SSF102712">
    <property type="entry name" value="JAB1/MPN domain"/>
    <property type="match status" value="1"/>
</dbReference>
<keyword evidence="3" id="KW-0378">Hydrolase</keyword>
<accession>A0A7S9L0K7</accession>
<evidence type="ECO:0000259" key="6">
    <source>
        <dbReference type="PROSITE" id="PS50249"/>
    </source>
</evidence>
<dbReference type="SMART" id="SM00232">
    <property type="entry name" value="JAB_MPN"/>
    <property type="match status" value="1"/>
</dbReference>
<dbReference type="GO" id="GO:0008270">
    <property type="term" value="F:zinc ion binding"/>
    <property type="evidence" value="ECO:0007669"/>
    <property type="project" value="TreeGrafter"/>
</dbReference>